<keyword evidence="4" id="KW-1185">Reference proteome</keyword>
<gene>
    <name evidence="3" type="ORF">LTRI10_LOCUS52030</name>
</gene>
<feature type="domain" description="Reverse transcriptase zinc-binding" evidence="2">
    <location>
        <begin position="196"/>
        <end position="263"/>
    </location>
</feature>
<dbReference type="Pfam" id="PF13966">
    <property type="entry name" value="zf-RVT"/>
    <property type="match status" value="1"/>
</dbReference>
<dbReference type="Pfam" id="PF13456">
    <property type="entry name" value="RVT_3"/>
    <property type="match status" value="1"/>
</dbReference>
<dbReference type="PANTHER" id="PTHR47074:SF11">
    <property type="entry name" value="REVERSE TRANSCRIPTASE-LIKE PROTEIN"/>
    <property type="match status" value="1"/>
</dbReference>
<dbReference type="GO" id="GO:0003676">
    <property type="term" value="F:nucleic acid binding"/>
    <property type="evidence" value="ECO:0007669"/>
    <property type="project" value="InterPro"/>
</dbReference>
<accession>A0AAV2GPS2</accession>
<dbReference type="SUPFAM" id="SSF53098">
    <property type="entry name" value="Ribonuclease H-like"/>
    <property type="match status" value="1"/>
</dbReference>
<proteinExistence type="predicted"/>
<dbReference type="PANTHER" id="PTHR47074">
    <property type="entry name" value="BNAC02G40300D PROTEIN"/>
    <property type="match status" value="1"/>
</dbReference>
<dbReference type="InterPro" id="IPR012337">
    <property type="entry name" value="RNaseH-like_sf"/>
</dbReference>
<sequence length="510" mass="58365">MMVVWVFIDLNISIRPFWLRLGGKSCRSLTRCWPKSTKVNIFRGGDFLSVTARSHPSWGWQSILHGRQLLLQGLRWQIGDGTTTPLLSSNWVPRIHPDGLVYNPRVLPDEAEPKVDAVIIQGAGRWCDESLSQWFPPVICQAIKAIPLPRDTVADKLIWHESRDGLFSLKTAYHLAVRLDKQGGRWRSMASWMDWPSWIRLWNADLPPKLKIFLWQLFHRLLPTTEALIEKKVQVLPRCPVCWAEKETLEHLFLDCPVARSLWEHSGLEDLGEGLPRHTFPLFLKKLMVLIHQPQMVMAVVAVLWRIWRSRNWVVFEGKQYGIPALMRQLNQQYLEWVNLPKDRVMPTLTPRMVGGGTESAPSLLTCMWDGATRGGSHSAGGMVLFDSEGRILHARGVHFPDIDDPMTAELLTLREGLRWCLELGFTEANFQGDARVVIDKVNNRDSCDNQVGAVLEEVIQFLAVHSSLNVRFVGRRSNRVTHLVARKALSLYPTTCRSFDFLAWLNSRI</sequence>
<feature type="domain" description="RNase H type-1" evidence="1">
    <location>
        <begin position="375"/>
        <end position="489"/>
    </location>
</feature>
<dbReference type="Gene3D" id="3.30.420.10">
    <property type="entry name" value="Ribonuclease H-like superfamily/Ribonuclease H"/>
    <property type="match status" value="1"/>
</dbReference>
<dbReference type="AlphaFoldDB" id="A0AAV2GPS2"/>
<dbReference type="InterPro" id="IPR036397">
    <property type="entry name" value="RNaseH_sf"/>
</dbReference>
<protein>
    <recommendedName>
        <fullName evidence="5">Reverse transcriptase zinc-binding domain-containing protein</fullName>
    </recommendedName>
</protein>
<organism evidence="3 4">
    <name type="scientific">Linum trigynum</name>
    <dbReference type="NCBI Taxonomy" id="586398"/>
    <lineage>
        <taxon>Eukaryota</taxon>
        <taxon>Viridiplantae</taxon>
        <taxon>Streptophyta</taxon>
        <taxon>Embryophyta</taxon>
        <taxon>Tracheophyta</taxon>
        <taxon>Spermatophyta</taxon>
        <taxon>Magnoliopsida</taxon>
        <taxon>eudicotyledons</taxon>
        <taxon>Gunneridae</taxon>
        <taxon>Pentapetalae</taxon>
        <taxon>rosids</taxon>
        <taxon>fabids</taxon>
        <taxon>Malpighiales</taxon>
        <taxon>Linaceae</taxon>
        <taxon>Linum</taxon>
    </lineage>
</organism>
<evidence type="ECO:0000259" key="2">
    <source>
        <dbReference type="Pfam" id="PF13966"/>
    </source>
</evidence>
<dbReference type="InterPro" id="IPR052929">
    <property type="entry name" value="RNase_H-like_EbsB-rel"/>
</dbReference>
<evidence type="ECO:0000313" key="3">
    <source>
        <dbReference type="EMBL" id="CAL1412758.1"/>
    </source>
</evidence>
<dbReference type="EMBL" id="OZ034822">
    <property type="protein sequence ID" value="CAL1412758.1"/>
    <property type="molecule type" value="Genomic_DNA"/>
</dbReference>
<dbReference type="InterPro" id="IPR026960">
    <property type="entry name" value="RVT-Znf"/>
</dbReference>
<evidence type="ECO:0000259" key="1">
    <source>
        <dbReference type="Pfam" id="PF13456"/>
    </source>
</evidence>
<reference evidence="3 4" key="1">
    <citation type="submission" date="2024-04" db="EMBL/GenBank/DDBJ databases">
        <authorList>
            <person name="Fracassetti M."/>
        </authorList>
    </citation>
    <scope>NUCLEOTIDE SEQUENCE [LARGE SCALE GENOMIC DNA]</scope>
</reference>
<dbReference type="Proteomes" id="UP001497516">
    <property type="component" value="Chromosome 9"/>
</dbReference>
<dbReference type="InterPro" id="IPR002156">
    <property type="entry name" value="RNaseH_domain"/>
</dbReference>
<evidence type="ECO:0000313" key="4">
    <source>
        <dbReference type="Proteomes" id="UP001497516"/>
    </source>
</evidence>
<evidence type="ECO:0008006" key="5">
    <source>
        <dbReference type="Google" id="ProtNLM"/>
    </source>
</evidence>
<dbReference type="GO" id="GO:0004523">
    <property type="term" value="F:RNA-DNA hybrid ribonuclease activity"/>
    <property type="evidence" value="ECO:0007669"/>
    <property type="project" value="InterPro"/>
</dbReference>
<name>A0AAV2GPS2_9ROSI</name>